<protein>
    <submittedName>
        <fullName evidence="1">Uncharacterized protein</fullName>
    </submittedName>
</protein>
<evidence type="ECO:0000313" key="1">
    <source>
        <dbReference type="EMBL" id="MQS17552.1"/>
    </source>
</evidence>
<dbReference type="EMBL" id="WBOF01000005">
    <property type="protein sequence ID" value="MQS17552.1"/>
    <property type="molecule type" value="Genomic_DNA"/>
</dbReference>
<reference evidence="1 2" key="1">
    <citation type="submission" date="2019-09" db="EMBL/GenBank/DDBJ databases">
        <title>Genome Sequences of Streptomyces kaniharaensis ATCC 21070.</title>
        <authorList>
            <person name="Zhu W."/>
            <person name="De Crecy-Lagard V."/>
            <person name="Richards N.G."/>
        </authorList>
    </citation>
    <scope>NUCLEOTIDE SEQUENCE [LARGE SCALE GENOMIC DNA]</scope>
    <source>
        <strain evidence="1 2">SF-557</strain>
    </source>
</reference>
<proteinExistence type="predicted"/>
<dbReference type="OrthoDB" id="4289440at2"/>
<accession>A0A6N7L133</accession>
<keyword evidence="2" id="KW-1185">Reference proteome</keyword>
<dbReference type="AlphaFoldDB" id="A0A6N7L133"/>
<gene>
    <name evidence="1" type="ORF">F7Q99_36545</name>
</gene>
<organism evidence="1 2">
    <name type="scientific">Streptomyces kaniharaensis</name>
    <dbReference type="NCBI Taxonomy" id="212423"/>
    <lineage>
        <taxon>Bacteria</taxon>
        <taxon>Bacillati</taxon>
        <taxon>Actinomycetota</taxon>
        <taxon>Actinomycetes</taxon>
        <taxon>Kitasatosporales</taxon>
        <taxon>Streptomycetaceae</taxon>
        <taxon>Streptomyces</taxon>
    </lineage>
</organism>
<dbReference type="Proteomes" id="UP000450000">
    <property type="component" value="Unassembled WGS sequence"/>
</dbReference>
<evidence type="ECO:0000313" key="2">
    <source>
        <dbReference type="Proteomes" id="UP000450000"/>
    </source>
</evidence>
<name>A0A6N7L133_9ACTN</name>
<dbReference type="RefSeq" id="WP_153470682.1">
    <property type="nucleotide sequence ID" value="NZ_WBOF01000005.1"/>
</dbReference>
<comment type="caution">
    <text evidence="1">The sequence shown here is derived from an EMBL/GenBank/DDBJ whole genome shotgun (WGS) entry which is preliminary data.</text>
</comment>
<sequence>MDPFEMDKRALTAIAQQVFDSMTPARSPRAQGVHLAAALPARASGRTEPGRAWTVRLDDDGTVHATAADGTPVMGWVAVPWAVSEVLAPFENGTRRQPALAPVDDGGPMDALTQPLYPYLDDEQLEAAFEQDPQPLAALTAAIADLRRQWDTEAIPDYVEQAAARIRVTEPQVPVLDDHLNPSEQPWCSAASCGWVRTAAIVEAADPVWGRIHRSGYGRSSSWIPRAAAELLAEPDSDLADFLRYHLLDNEGPVDLITINGPEGPVYNLNSGGAHRTHLFRILGMPWIFATQTALITPLETAGSITDADRWQGLIDRGLLHGEVQRSTHTAALRINHCPAPWMIAKPEIAAAYNTAYEHAYPGALGRLGVPPHALADATSWESWLLTGTSAAAPDTGLARYLSLLSRAGRKAADQP</sequence>